<protein>
    <submittedName>
        <fullName evidence="1">Uncharacterized protein</fullName>
    </submittedName>
</protein>
<comment type="caution">
    <text evidence="1">The sequence shown here is derived from an EMBL/GenBank/DDBJ whole genome shotgun (WGS) entry which is preliminary data.</text>
</comment>
<sequence>MSSPAQDHHQRCTVMGCGRPTMRAVGVGLGTALCKYHVERRARHGSPFAPPIKATDLRPYVKTALAWIQERQKTDPTIGHVLQCLDGLLWGSGGGGPAPRASDIKGRSPKYRAKVAFMRLHAAEVPPARLLAVHLGMAACIEDDREAHRIPEFRIVQTAKALHRLASGTHWRWEMPLPNGNTAPAELHVYPRSSGQVLRFMGEEVEEICRAVTERDRDAIRQRKQEKYGPHPSHMPGWRPTWQRKLLATRGY</sequence>
<proteinExistence type="predicted"/>
<organism evidence="1 2">
    <name type="scientific">Methylobacterium variabile</name>
    <dbReference type="NCBI Taxonomy" id="298794"/>
    <lineage>
        <taxon>Bacteria</taxon>
        <taxon>Pseudomonadati</taxon>
        <taxon>Pseudomonadota</taxon>
        <taxon>Alphaproteobacteria</taxon>
        <taxon>Hyphomicrobiales</taxon>
        <taxon>Methylobacteriaceae</taxon>
        <taxon>Methylobacterium</taxon>
    </lineage>
</organism>
<evidence type="ECO:0000313" key="2">
    <source>
        <dbReference type="Proteomes" id="UP000035955"/>
    </source>
</evidence>
<keyword evidence="2" id="KW-1185">Reference proteome</keyword>
<gene>
    <name evidence="1" type="ORF">VQ02_14890</name>
</gene>
<reference evidence="1 2" key="1">
    <citation type="submission" date="2015-03" db="EMBL/GenBank/DDBJ databases">
        <title>Genome sequencing of Methylobacterium variabile DSM 16961.</title>
        <authorList>
            <person name="Chaudhry V."/>
            <person name="Patil P.B."/>
        </authorList>
    </citation>
    <scope>NUCLEOTIDE SEQUENCE [LARGE SCALE GENOMIC DNA]</scope>
    <source>
        <strain evidence="1 2">DSM 16961</strain>
    </source>
</reference>
<name>A0A0J6SN79_9HYPH</name>
<dbReference type="EMBL" id="LABY01000096">
    <property type="protein sequence ID" value="KMO36670.1"/>
    <property type="molecule type" value="Genomic_DNA"/>
</dbReference>
<dbReference type="AlphaFoldDB" id="A0A0J6SN79"/>
<dbReference type="Proteomes" id="UP000035955">
    <property type="component" value="Unassembled WGS sequence"/>
</dbReference>
<evidence type="ECO:0000313" key="1">
    <source>
        <dbReference type="EMBL" id="KMO36670.1"/>
    </source>
</evidence>
<dbReference type="PATRIC" id="fig|298794.3.peg.7888"/>
<accession>A0A0J6SN79</accession>